<name>A0ABT1RRA6_9FIRM</name>
<organism evidence="2 3">
    <name type="scientific">Anaerovorax odorimutans</name>
    <dbReference type="NCBI Taxonomy" id="109327"/>
    <lineage>
        <taxon>Bacteria</taxon>
        <taxon>Bacillati</taxon>
        <taxon>Bacillota</taxon>
        <taxon>Clostridia</taxon>
        <taxon>Peptostreptococcales</taxon>
        <taxon>Anaerovoracaceae</taxon>
        <taxon>Anaerovorax</taxon>
    </lineage>
</organism>
<reference evidence="2 3" key="1">
    <citation type="submission" date="2022-06" db="EMBL/GenBank/DDBJ databases">
        <title>Isolation of gut microbiota from human fecal samples.</title>
        <authorList>
            <person name="Pamer E.G."/>
            <person name="Barat B."/>
            <person name="Waligurski E."/>
            <person name="Medina S."/>
            <person name="Paddock L."/>
            <person name="Mostad J."/>
        </authorList>
    </citation>
    <scope>NUCLEOTIDE SEQUENCE [LARGE SCALE GENOMIC DNA]</scope>
    <source>
        <strain evidence="2 3">SL.3.17</strain>
    </source>
</reference>
<feature type="domain" description="Bro-N" evidence="1">
    <location>
        <begin position="1"/>
        <end position="132"/>
    </location>
</feature>
<gene>
    <name evidence="2" type="ORF">NE619_13295</name>
</gene>
<dbReference type="Proteomes" id="UP001524502">
    <property type="component" value="Unassembled WGS sequence"/>
</dbReference>
<dbReference type="PROSITE" id="PS51750">
    <property type="entry name" value="BRO_N"/>
    <property type="match status" value="1"/>
</dbReference>
<dbReference type="InterPro" id="IPR003497">
    <property type="entry name" value="BRO_N_domain"/>
</dbReference>
<dbReference type="Pfam" id="PF02498">
    <property type="entry name" value="Bro-N"/>
    <property type="match status" value="1"/>
</dbReference>
<comment type="caution">
    <text evidence="2">The sequence shown here is derived from an EMBL/GenBank/DDBJ whole genome shotgun (WGS) entry which is preliminary data.</text>
</comment>
<dbReference type="RefSeq" id="WP_256132884.1">
    <property type="nucleotide sequence ID" value="NZ_JANFXK010000015.1"/>
</dbReference>
<dbReference type="EMBL" id="JANFXK010000015">
    <property type="protein sequence ID" value="MCQ4637703.1"/>
    <property type="molecule type" value="Genomic_DNA"/>
</dbReference>
<accession>A0ABT1RRA6</accession>
<protein>
    <submittedName>
        <fullName evidence="2">BRO family protein</fullName>
    </submittedName>
</protein>
<evidence type="ECO:0000259" key="1">
    <source>
        <dbReference type="PROSITE" id="PS51750"/>
    </source>
</evidence>
<dbReference type="SMART" id="SM01040">
    <property type="entry name" value="Bro-N"/>
    <property type="match status" value="1"/>
</dbReference>
<proteinExistence type="predicted"/>
<evidence type="ECO:0000313" key="2">
    <source>
        <dbReference type="EMBL" id="MCQ4637703.1"/>
    </source>
</evidence>
<evidence type="ECO:0000313" key="3">
    <source>
        <dbReference type="Proteomes" id="UP001524502"/>
    </source>
</evidence>
<sequence>MIELPEEVSLDEYNFFNENIRFVWHKQEEEWYFSIVDVVKYLSESSDPKQYIKKMRSRDSELNSNWGTICTLVPMRTKDGKMRRVQASKIDGLFRIIQAIPSPKAEPFKMWLAQVGKERIDETVDPEISINRAVENYKKKGYSDKWIAQRLRGIEMRKELTDEWQRAGVKAGREFAILTDMLTNAWSGMSTREYKEFKDLKKENLRDNMTNTELALNMLAEVSTTELSKSKNPKGFNESKNVTLQGGTIAGNARKELEKALGKSIVSSSNAKDTKLLDEDL</sequence>
<keyword evidence="3" id="KW-1185">Reference proteome</keyword>